<evidence type="ECO:0000256" key="1">
    <source>
        <dbReference type="ARBA" id="ARBA00007787"/>
    </source>
</evidence>
<evidence type="ECO:0000313" key="5">
    <source>
        <dbReference type="Proteomes" id="UP000646844"/>
    </source>
</evidence>
<dbReference type="InterPro" id="IPR054067">
    <property type="entry name" value="SSO1120-like_N"/>
</dbReference>
<dbReference type="InterPro" id="IPR012336">
    <property type="entry name" value="Thioredoxin-like_fold"/>
</dbReference>
<dbReference type="PANTHER" id="PTHR37170:SF1">
    <property type="entry name" value="GLUTAREDOXIN-LIKE PROTEIN"/>
    <property type="match status" value="1"/>
</dbReference>
<evidence type="ECO:0000259" key="3">
    <source>
        <dbReference type="Pfam" id="PF21873"/>
    </source>
</evidence>
<dbReference type="SUPFAM" id="SSF52833">
    <property type="entry name" value="Thioredoxin-like"/>
    <property type="match status" value="1"/>
</dbReference>
<name>A0A832T586_9CREN</name>
<proteinExistence type="inferred from homology"/>
<dbReference type="EMBL" id="DUJO01000060">
    <property type="protein sequence ID" value="HII75372.1"/>
    <property type="molecule type" value="Genomic_DNA"/>
</dbReference>
<dbReference type="GeneID" id="1459938"/>
<dbReference type="Gene3D" id="3.40.30.80">
    <property type="match status" value="1"/>
</dbReference>
<accession>A0A832T586</accession>
<dbReference type="OMA" id="TKCPIAA"/>
<protein>
    <submittedName>
        <fullName evidence="4">Glutaredoxin</fullName>
    </submittedName>
</protein>
<comment type="caution">
    <text evidence="4">The sequence shown here is derived from an EMBL/GenBank/DDBJ whole genome shotgun (WGS) entry which is preliminary data.</text>
</comment>
<dbReference type="Proteomes" id="UP000646844">
    <property type="component" value="Unassembled WGS sequence"/>
</dbReference>
<dbReference type="Pfam" id="PF13192">
    <property type="entry name" value="Thioredoxin_3"/>
    <property type="match status" value="1"/>
</dbReference>
<feature type="domain" description="Thioredoxin-like fold" evidence="2">
    <location>
        <begin position="100"/>
        <end position="169"/>
    </location>
</feature>
<dbReference type="InterPro" id="IPR036249">
    <property type="entry name" value="Thioredoxin-like_sf"/>
</dbReference>
<dbReference type="Pfam" id="PF21873">
    <property type="entry name" value="Thioredoxin_17"/>
    <property type="match status" value="1"/>
</dbReference>
<evidence type="ECO:0000313" key="4">
    <source>
        <dbReference type="EMBL" id="HII75372.1"/>
    </source>
</evidence>
<sequence>MSYDYIVSQYLAYIKDITLEGCKAEEIFDYFKDKLNIVSKEGCDKPYIKVYKNNRLYFSYYGIPAINEFWPFLNALVRISNNVIQLDEKEKELAANIRGNIKLFVTPDCTKCPIAAELLYQLPILNSNISLEIIDVTTYDDLGKKHRVLNVPKIVLNEKTEIPGSFPPTIILKMLAKGSEQH</sequence>
<dbReference type="AlphaFoldDB" id="A0A832T586"/>
<dbReference type="RefSeq" id="WP_010979950.1">
    <property type="nucleotide sequence ID" value="NZ_BAABQO010000008.1"/>
</dbReference>
<feature type="domain" description="SSO1120-like N-terminal thioredoxin-like" evidence="3">
    <location>
        <begin position="3"/>
        <end position="82"/>
    </location>
</feature>
<reference evidence="4" key="1">
    <citation type="journal article" date="2020" name="bioRxiv">
        <title>A rank-normalized archaeal taxonomy based on genome phylogeny resolves widespread incomplete and uneven classifications.</title>
        <authorList>
            <person name="Rinke C."/>
            <person name="Chuvochina M."/>
            <person name="Mussig A.J."/>
            <person name="Chaumeil P.-A."/>
            <person name="Waite D.W."/>
            <person name="Whitman W.B."/>
            <person name="Parks D.H."/>
            <person name="Hugenholtz P."/>
        </authorList>
    </citation>
    <scope>NUCLEOTIDE SEQUENCE</scope>
    <source>
        <strain evidence="4">UBA8838</strain>
    </source>
</reference>
<gene>
    <name evidence="4" type="ORF">HA332_13630</name>
</gene>
<evidence type="ECO:0000259" key="2">
    <source>
        <dbReference type="Pfam" id="PF13192"/>
    </source>
</evidence>
<comment type="similarity">
    <text evidence="1">Belongs to the glutaredoxin family.</text>
</comment>
<dbReference type="PANTHER" id="PTHR37170">
    <property type="entry name" value="GLUTAREDOXIN-RELATED"/>
    <property type="match status" value="1"/>
</dbReference>
<organism evidence="4 5">
    <name type="scientific">Sulfurisphaera tokodaii</name>
    <dbReference type="NCBI Taxonomy" id="111955"/>
    <lineage>
        <taxon>Archaea</taxon>
        <taxon>Thermoproteota</taxon>
        <taxon>Thermoprotei</taxon>
        <taxon>Sulfolobales</taxon>
        <taxon>Sulfolobaceae</taxon>
        <taxon>Sulfurisphaera</taxon>
    </lineage>
</organism>
<dbReference type="CDD" id="cd02973">
    <property type="entry name" value="TRX_GRX_like"/>
    <property type="match status" value="1"/>
</dbReference>